<evidence type="ECO:0000256" key="1">
    <source>
        <dbReference type="ARBA" id="ARBA00008609"/>
    </source>
</evidence>
<name>A0A8H5H9Y3_9AGAR</name>
<dbReference type="Gene3D" id="2.40.30.110">
    <property type="entry name" value="Aminomethyltransferase beta-barrel domains"/>
    <property type="match status" value="1"/>
</dbReference>
<dbReference type="FunFam" id="3.40.50.300:FF:000010">
    <property type="entry name" value="Chaperone clpB 1, putative"/>
    <property type="match status" value="1"/>
</dbReference>
<dbReference type="PANTHER" id="PTHR11638:SF176">
    <property type="entry name" value="HEAT SHOCK PROTEIN 78, MITOCHONDRIAL"/>
    <property type="match status" value="1"/>
</dbReference>
<sequence length="1264" mass="138671">MSIIGPSRALRAGNFLRASSRSTRTPKFVVARGLATATGALKRTPLYDFNVENGAKMVPFAGYSMPLSFGDVGQVASHNHVRNSAGLFDVSHMVQSNFRGPTACEFMEWLTPSTLSTLQPYHSTLSLLLNEHGGIIDDMIITKHFSEAFYVVTNAGCRDRDLPWIQGKLAEWNSSEKGKAGPVEMELLEGWGLLALQGPEAASYLQTMTSFDLQQLTFGTSAYVPVEGFNLHVARGGYTGEDGFEISIPPSQTVEVAKLLTKTPVQLTGLGARDSLRLEAGMCLYGNELSEEISPIEAGLAWVIPKDRRETGGFIGAEGVLKVLKDGPSKRRVGLIVEGAPARQGAKIFAPSGKELIGNITSGIPSPTLGKNIAMGYVQSGWHKKGTEVEVDVRNKLRKAILTPMPVAVPTRAMTYYHVTNKFARKFQNRVLAVKCPRRAERALPLHPVSMSRTQSARNLTRLISTKPLQQNGVRLGLLGPTLRAGTFGRARFAPVELVRYYAQPPGGGNGAGGKGSFPSFSFGPQHQKGEALKEYSVDLTEMAREGKLDPIIGRDEEIRRTIQILSRRTKSNPVLIGPPGVGKTAILEGLASRIVSKEVPESLQDKRVVSIDLAAIMAGSGVRGQFEEKFKALIRDIEDEAGNVICFIDEVHSLFNLGKAEGSIDAGQMIKPALARGLQLVGATTPDEYRKTIGKDAALERRFQPVQIDEPTVESTISILRGLKSRYEVHHGVEISDGALVTAAVYSARYISDRFLPDKAIDLVDEAASALRLAQESKPDELEALNREIVTLEIELESLKNETDVFSVERKAKLEADLAIKKEEAEQLTSLWQAERARLDRIKDLKKRLEDAKHQLEVAQRQGEYELASRLRFSTIPELERQLPTEGEPGLEDVESPLSMLHDRVTSNDISRVVAKATGIPVQNLLKGERDKLVHMEDTLRKRVVGQDHVVTAISDAVRISRAGLQAPNRPVASFLFMGPTGVGKTELCKALAAFLFNDEQRGLININMSEYHDRHTISRLIGAAPGYVGFEEGGQLTEAVRRKPYAVVLLDELEKAHKDVAMILLQILDEGSITDSQGRKVDFKNTIICLTSNLGSDILAHASACDGNGVITSEAKDEVLERVSEHFPPELLNRLDSMLVFNKLSRESILEVVSLRLKDVAERLKNRRIVLDVDADAQNWLAEQGYSQVYGARAIARVVRTDVLFPMAQKLLRGTIRDGDVVKIRVSEDRMTLNIEDNHSPDPSALTSETALTEHGLPIETP</sequence>
<feature type="domain" description="Clp ATPase C-terminal" evidence="15">
    <location>
        <begin position="1146"/>
        <end position="1235"/>
    </location>
</feature>
<evidence type="ECO:0000259" key="15">
    <source>
        <dbReference type="SMART" id="SM01086"/>
    </source>
</evidence>
<dbReference type="Pfam" id="PF01571">
    <property type="entry name" value="GCV_T"/>
    <property type="match status" value="1"/>
</dbReference>
<evidence type="ECO:0000256" key="11">
    <source>
        <dbReference type="ARBA" id="ARBA00047665"/>
    </source>
</evidence>
<evidence type="ECO:0000256" key="2">
    <source>
        <dbReference type="ARBA" id="ARBA00008675"/>
    </source>
</evidence>
<keyword evidence="7" id="KW-0547">Nucleotide-binding</keyword>
<dbReference type="SMART" id="SM00382">
    <property type="entry name" value="AAA"/>
    <property type="match status" value="2"/>
</dbReference>
<protein>
    <recommendedName>
        <fullName evidence="3">aminomethyltransferase</fullName>
        <ecNumber evidence="3">2.1.2.10</ecNumber>
    </recommendedName>
    <alternativeName>
        <fullName evidence="10">Glycine cleavage system T protein</fullName>
    </alternativeName>
</protein>
<dbReference type="InterPro" id="IPR029043">
    <property type="entry name" value="GcvT/YgfZ_C"/>
</dbReference>
<dbReference type="SUPFAM" id="SSF101790">
    <property type="entry name" value="Aminomethyltransferase beta-barrel domain"/>
    <property type="match status" value="1"/>
</dbReference>
<evidence type="ECO:0000256" key="8">
    <source>
        <dbReference type="ARBA" id="ARBA00022840"/>
    </source>
</evidence>
<dbReference type="Proteomes" id="UP000565441">
    <property type="component" value="Unassembled WGS sequence"/>
</dbReference>
<dbReference type="SUPFAM" id="SSF52540">
    <property type="entry name" value="P-loop containing nucleoside triphosphate hydrolases"/>
    <property type="match status" value="2"/>
</dbReference>
<evidence type="ECO:0000256" key="4">
    <source>
        <dbReference type="ARBA" id="ARBA00022576"/>
    </source>
</evidence>
<dbReference type="GO" id="GO:0005759">
    <property type="term" value="C:mitochondrial matrix"/>
    <property type="evidence" value="ECO:0007669"/>
    <property type="project" value="TreeGrafter"/>
</dbReference>
<keyword evidence="4" id="KW-0032">Aminotransferase</keyword>
<keyword evidence="12" id="KW-0175">Coiled coil</keyword>
<dbReference type="InterPro" id="IPR018368">
    <property type="entry name" value="ClpA/B_CS1"/>
</dbReference>
<dbReference type="GO" id="GO:0005960">
    <property type="term" value="C:glycine cleavage complex"/>
    <property type="evidence" value="ECO:0007669"/>
    <property type="project" value="InterPro"/>
</dbReference>
<evidence type="ECO:0000256" key="13">
    <source>
        <dbReference type="SAM" id="MobiDB-lite"/>
    </source>
</evidence>
<evidence type="ECO:0000256" key="10">
    <source>
        <dbReference type="ARBA" id="ARBA00031395"/>
    </source>
</evidence>
<evidence type="ECO:0000256" key="3">
    <source>
        <dbReference type="ARBA" id="ARBA00012616"/>
    </source>
</evidence>
<evidence type="ECO:0000256" key="9">
    <source>
        <dbReference type="ARBA" id="ARBA00023186"/>
    </source>
</evidence>
<dbReference type="NCBIfam" id="TIGR00528">
    <property type="entry name" value="gcvT"/>
    <property type="match status" value="1"/>
</dbReference>
<evidence type="ECO:0000313" key="16">
    <source>
        <dbReference type="EMBL" id="KAF5379379.1"/>
    </source>
</evidence>
<dbReference type="Pfam" id="PF07724">
    <property type="entry name" value="AAA_2"/>
    <property type="match status" value="1"/>
</dbReference>
<dbReference type="Gene3D" id="4.10.1250.10">
    <property type="entry name" value="Aminomethyltransferase fragment"/>
    <property type="match status" value="1"/>
</dbReference>
<dbReference type="Pfam" id="PF17871">
    <property type="entry name" value="AAA_lid_9"/>
    <property type="match status" value="1"/>
</dbReference>
<dbReference type="EMBL" id="JAACJP010000016">
    <property type="protein sequence ID" value="KAF5379379.1"/>
    <property type="molecule type" value="Genomic_DNA"/>
</dbReference>
<dbReference type="GO" id="GO:0004047">
    <property type="term" value="F:aminomethyltransferase activity"/>
    <property type="evidence" value="ECO:0007669"/>
    <property type="project" value="UniProtKB-EC"/>
</dbReference>
<dbReference type="InterPro" id="IPR019489">
    <property type="entry name" value="Clp_ATPase_C"/>
</dbReference>
<dbReference type="PRINTS" id="PR00300">
    <property type="entry name" value="CLPPROTEASEA"/>
</dbReference>
<gene>
    <name evidence="16" type="ORF">D9615_006609</name>
</gene>
<dbReference type="Pfam" id="PF08669">
    <property type="entry name" value="GCV_T_C"/>
    <property type="match status" value="1"/>
</dbReference>
<evidence type="ECO:0000259" key="14">
    <source>
        <dbReference type="SMART" id="SM00382"/>
    </source>
</evidence>
<dbReference type="Gene3D" id="1.10.8.60">
    <property type="match status" value="1"/>
</dbReference>
<evidence type="ECO:0000256" key="5">
    <source>
        <dbReference type="ARBA" id="ARBA00022679"/>
    </source>
</evidence>
<feature type="domain" description="AAA+ ATPase" evidence="14">
    <location>
        <begin position="570"/>
        <end position="710"/>
    </location>
</feature>
<keyword evidence="6" id="KW-0677">Repeat</keyword>
<dbReference type="InterPro" id="IPR001270">
    <property type="entry name" value="ClpA/B"/>
</dbReference>
<dbReference type="FunFam" id="3.40.50.300:FF:000120">
    <property type="entry name" value="ATP-dependent chaperone ClpB"/>
    <property type="match status" value="1"/>
</dbReference>
<dbReference type="SMART" id="SM01086">
    <property type="entry name" value="ClpB_D2-small"/>
    <property type="match status" value="1"/>
</dbReference>
<dbReference type="EC" id="2.1.2.10" evidence="3"/>
<dbReference type="Gene3D" id="3.30.1360.120">
    <property type="entry name" value="Probable tRNA modification gtpase trme, domain 1"/>
    <property type="match status" value="1"/>
</dbReference>
<evidence type="ECO:0000256" key="7">
    <source>
        <dbReference type="ARBA" id="ARBA00022741"/>
    </source>
</evidence>
<dbReference type="GO" id="GO:0016887">
    <property type="term" value="F:ATP hydrolysis activity"/>
    <property type="evidence" value="ECO:0007669"/>
    <property type="project" value="InterPro"/>
</dbReference>
<dbReference type="Pfam" id="PF10431">
    <property type="entry name" value="ClpB_D2-small"/>
    <property type="match status" value="1"/>
</dbReference>
<organism evidence="16 17">
    <name type="scientific">Tricholomella constricta</name>
    <dbReference type="NCBI Taxonomy" id="117010"/>
    <lineage>
        <taxon>Eukaryota</taxon>
        <taxon>Fungi</taxon>
        <taxon>Dikarya</taxon>
        <taxon>Basidiomycota</taxon>
        <taxon>Agaricomycotina</taxon>
        <taxon>Agaricomycetes</taxon>
        <taxon>Agaricomycetidae</taxon>
        <taxon>Agaricales</taxon>
        <taxon>Tricholomatineae</taxon>
        <taxon>Lyophyllaceae</taxon>
        <taxon>Tricholomella</taxon>
    </lineage>
</organism>
<keyword evidence="17" id="KW-1185">Reference proteome</keyword>
<comment type="similarity">
    <text evidence="2">Belongs to the ClpA/ClpB family.</text>
</comment>
<dbReference type="Gene3D" id="3.40.50.300">
    <property type="entry name" value="P-loop containing nucleotide triphosphate hydrolases"/>
    <property type="match status" value="3"/>
</dbReference>
<dbReference type="CDD" id="cd19499">
    <property type="entry name" value="RecA-like_ClpB_Hsp104-like"/>
    <property type="match status" value="1"/>
</dbReference>
<dbReference type="GO" id="GO:0043335">
    <property type="term" value="P:protein unfolding"/>
    <property type="evidence" value="ECO:0007669"/>
    <property type="project" value="TreeGrafter"/>
</dbReference>
<dbReference type="InterPro" id="IPR027266">
    <property type="entry name" value="TrmE/GcvT-like"/>
</dbReference>
<dbReference type="GO" id="GO:0006546">
    <property type="term" value="P:glycine catabolic process"/>
    <property type="evidence" value="ECO:0007669"/>
    <property type="project" value="InterPro"/>
</dbReference>
<dbReference type="PANTHER" id="PTHR11638">
    <property type="entry name" value="ATP-DEPENDENT CLP PROTEASE"/>
    <property type="match status" value="1"/>
</dbReference>
<dbReference type="GO" id="GO:0008483">
    <property type="term" value="F:transaminase activity"/>
    <property type="evidence" value="ECO:0007669"/>
    <property type="project" value="UniProtKB-KW"/>
</dbReference>
<comment type="similarity">
    <text evidence="1">Belongs to the GcvT family.</text>
</comment>
<dbReference type="InterPro" id="IPR027417">
    <property type="entry name" value="P-loop_NTPase"/>
</dbReference>
<dbReference type="InterPro" id="IPR050130">
    <property type="entry name" value="ClpA_ClpB"/>
</dbReference>
<proteinExistence type="inferred from homology"/>
<dbReference type="GO" id="GO:0005524">
    <property type="term" value="F:ATP binding"/>
    <property type="evidence" value="ECO:0007669"/>
    <property type="project" value="UniProtKB-KW"/>
</dbReference>
<dbReference type="FunFam" id="2.40.30.110:FF:000002">
    <property type="entry name" value="Aminomethyltransferase"/>
    <property type="match status" value="1"/>
</dbReference>
<feature type="coiled-coil region" evidence="12">
    <location>
        <begin position="783"/>
        <end position="863"/>
    </location>
</feature>
<dbReference type="PROSITE" id="PS00870">
    <property type="entry name" value="CLPAB_1"/>
    <property type="match status" value="1"/>
</dbReference>
<dbReference type="InterPro" id="IPR041546">
    <property type="entry name" value="ClpA/ClpB_AAA_lid"/>
</dbReference>
<dbReference type="FunFam" id="3.30.70.1400:FF:000001">
    <property type="entry name" value="Aminomethyltransferase"/>
    <property type="match status" value="1"/>
</dbReference>
<dbReference type="InterPro" id="IPR006222">
    <property type="entry name" value="GCVT_N"/>
</dbReference>
<evidence type="ECO:0000256" key="6">
    <source>
        <dbReference type="ARBA" id="ARBA00022737"/>
    </source>
</evidence>
<dbReference type="FunFam" id="3.40.50.300:FF:000025">
    <property type="entry name" value="ATP-dependent Clp protease subunit"/>
    <property type="match status" value="1"/>
</dbReference>
<dbReference type="GO" id="GO:0042026">
    <property type="term" value="P:protein refolding"/>
    <property type="evidence" value="ECO:0007669"/>
    <property type="project" value="TreeGrafter"/>
</dbReference>
<feature type="region of interest" description="Disordered" evidence="13">
    <location>
        <begin position="1236"/>
        <end position="1264"/>
    </location>
</feature>
<dbReference type="CDD" id="cd00009">
    <property type="entry name" value="AAA"/>
    <property type="match status" value="1"/>
</dbReference>
<reference evidence="16 17" key="1">
    <citation type="journal article" date="2020" name="ISME J.">
        <title>Uncovering the hidden diversity of litter-decomposition mechanisms in mushroom-forming fungi.</title>
        <authorList>
            <person name="Floudas D."/>
            <person name="Bentzer J."/>
            <person name="Ahren D."/>
            <person name="Johansson T."/>
            <person name="Persson P."/>
            <person name="Tunlid A."/>
        </authorList>
    </citation>
    <scope>NUCLEOTIDE SEQUENCE [LARGE SCALE GENOMIC DNA]</scope>
    <source>
        <strain evidence="16 17">CBS 661.87</strain>
    </source>
</reference>
<dbReference type="Pfam" id="PF00004">
    <property type="entry name" value="AAA"/>
    <property type="match status" value="1"/>
</dbReference>
<dbReference type="SUPFAM" id="SSF103025">
    <property type="entry name" value="Folate-binding domain"/>
    <property type="match status" value="1"/>
</dbReference>
<dbReference type="NCBIfam" id="NF001567">
    <property type="entry name" value="PRK00389.1"/>
    <property type="match status" value="1"/>
</dbReference>
<evidence type="ECO:0000313" key="17">
    <source>
        <dbReference type="Proteomes" id="UP000565441"/>
    </source>
</evidence>
<keyword evidence="9" id="KW-0143">Chaperone</keyword>
<dbReference type="Gene3D" id="3.30.70.1400">
    <property type="entry name" value="Aminomethyltransferase beta-barrel domains"/>
    <property type="match status" value="1"/>
</dbReference>
<dbReference type="AlphaFoldDB" id="A0A8H5H9Y3"/>
<evidence type="ECO:0000256" key="12">
    <source>
        <dbReference type="SAM" id="Coils"/>
    </source>
</evidence>
<dbReference type="InterPro" id="IPR003593">
    <property type="entry name" value="AAA+_ATPase"/>
</dbReference>
<dbReference type="OrthoDB" id="47330at2759"/>
<keyword evidence="8" id="KW-0067">ATP-binding</keyword>
<feature type="domain" description="AAA+ ATPase" evidence="14">
    <location>
        <begin position="972"/>
        <end position="1114"/>
    </location>
</feature>
<comment type="caution">
    <text evidence="16">The sequence shown here is derived from an EMBL/GenBank/DDBJ whole genome shotgun (WGS) entry which is preliminary data.</text>
</comment>
<dbReference type="InterPro" id="IPR013977">
    <property type="entry name" value="GcvT_C"/>
</dbReference>
<keyword evidence="5" id="KW-0808">Transferase</keyword>
<dbReference type="InterPro" id="IPR006223">
    <property type="entry name" value="GcvT"/>
</dbReference>
<comment type="catalytic activity">
    <reaction evidence="11">
        <text>N(6)-[(R)-S(8)-aminomethyldihydrolipoyl]-L-lysyl-[protein] + (6S)-5,6,7,8-tetrahydrofolate = N(6)-[(R)-dihydrolipoyl]-L-lysyl-[protein] + (6R)-5,10-methylene-5,6,7,8-tetrahydrofolate + NH4(+)</text>
        <dbReference type="Rhea" id="RHEA:16945"/>
        <dbReference type="Rhea" id="RHEA-COMP:10475"/>
        <dbReference type="Rhea" id="RHEA-COMP:10492"/>
        <dbReference type="ChEBI" id="CHEBI:15636"/>
        <dbReference type="ChEBI" id="CHEBI:28938"/>
        <dbReference type="ChEBI" id="CHEBI:57453"/>
        <dbReference type="ChEBI" id="CHEBI:83100"/>
        <dbReference type="ChEBI" id="CHEBI:83143"/>
        <dbReference type="EC" id="2.1.2.10"/>
    </reaction>
</comment>
<dbReference type="InterPro" id="IPR003959">
    <property type="entry name" value="ATPase_AAA_core"/>
</dbReference>
<dbReference type="GO" id="GO:0034605">
    <property type="term" value="P:cellular response to heat"/>
    <property type="evidence" value="ECO:0007669"/>
    <property type="project" value="TreeGrafter"/>
</dbReference>
<accession>A0A8H5H9Y3</accession>